<organism evidence="1 2">
    <name type="scientific">Zoarces viviparus</name>
    <name type="common">Viviparous eelpout</name>
    <name type="synonym">Blennius viviparus</name>
    <dbReference type="NCBI Taxonomy" id="48416"/>
    <lineage>
        <taxon>Eukaryota</taxon>
        <taxon>Metazoa</taxon>
        <taxon>Chordata</taxon>
        <taxon>Craniata</taxon>
        <taxon>Vertebrata</taxon>
        <taxon>Euteleostomi</taxon>
        <taxon>Actinopterygii</taxon>
        <taxon>Neopterygii</taxon>
        <taxon>Teleostei</taxon>
        <taxon>Neoteleostei</taxon>
        <taxon>Acanthomorphata</taxon>
        <taxon>Eupercaria</taxon>
        <taxon>Perciformes</taxon>
        <taxon>Cottioidei</taxon>
        <taxon>Zoarcales</taxon>
        <taxon>Zoarcidae</taxon>
        <taxon>Zoarcinae</taxon>
        <taxon>Zoarces</taxon>
    </lineage>
</organism>
<name>A0AAW1FUH4_ZOAVI</name>
<dbReference type="EMBL" id="JBCEZU010000023">
    <property type="protein sequence ID" value="KAK9538371.1"/>
    <property type="molecule type" value="Genomic_DNA"/>
</dbReference>
<keyword evidence="2" id="KW-1185">Reference proteome</keyword>
<dbReference type="Proteomes" id="UP001488805">
    <property type="component" value="Unassembled WGS sequence"/>
</dbReference>
<reference evidence="1 2" key="1">
    <citation type="journal article" date="2024" name="Genome Biol. Evol.">
        <title>Chromosome-level genome assembly of the viviparous eelpout Zoarces viviparus.</title>
        <authorList>
            <person name="Fuhrmann N."/>
            <person name="Brasseur M.V."/>
            <person name="Bakowski C.E."/>
            <person name="Podsiadlowski L."/>
            <person name="Prost S."/>
            <person name="Krehenwinkel H."/>
            <person name="Mayer C."/>
        </authorList>
    </citation>
    <scope>NUCLEOTIDE SEQUENCE [LARGE SCALE GENOMIC DNA]</scope>
    <source>
        <strain evidence="1">NO-MEL_2022_Ind0_liver</strain>
    </source>
</reference>
<accession>A0AAW1FUH4</accession>
<protein>
    <submittedName>
        <fullName evidence="1">Uncharacterized protein</fullName>
    </submittedName>
</protein>
<proteinExistence type="predicted"/>
<comment type="caution">
    <text evidence="1">The sequence shown here is derived from an EMBL/GenBank/DDBJ whole genome shotgun (WGS) entry which is preliminary data.</text>
</comment>
<gene>
    <name evidence="1" type="ORF">VZT92_003546</name>
</gene>
<dbReference type="AlphaFoldDB" id="A0AAW1FUH4"/>
<evidence type="ECO:0000313" key="1">
    <source>
        <dbReference type="EMBL" id="KAK9538371.1"/>
    </source>
</evidence>
<evidence type="ECO:0000313" key="2">
    <source>
        <dbReference type="Proteomes" id="UP001488805"/>
    </source>
</evidence>
<sequence>MLNLQTSSVATVTVTLERTSETRAPSVGRVSHIILTHHRVPLLAEGFAFKRVVSLTTASEPLSKDRQQSVVELATLQFQCTGTKSDSICVLLGLSY</sequence>